<proteinExistence type="predicted"/>
<evidence type="ECO:0000313" key="2">
    <source>
        <dbReference type="EMBL" id="MBU8872159.1"/>
    </source>
</evidence>
<evidence type="ECO:0008006" key="4">
    <source>
        <dbReference type="Google" id="ProtNLM"/>
    </source>
</evidence>
<protein>
    <recommendedName>
        <fullName evidence="4">Lectin</fullName>
    </recommendedName>
</protein>
<dbReference type="EMBL" id="JAHOPB010000001">
    <property type="protein sequence ID" value="MBU8872159.1"/>
    <property type="molecule type" value="Genomic_DNA"/>
</dbReference>
<gene>
    <name evidence="2" type="ORF">KQ910_00215</name>
</gene>
<organism evidence="2 3">
    <name type="scientific">Reyranella humidisoli</name>
    <dbReference type="NCBI Taxonomy" id="2849149"/>
    <lineage>
        <taxon>Bacteria</taxon>
        <taxon>Pseudomonadati</taxon>
        <taxon>Pseudomonadota</taxon>
        <taxon>Alphaproteobacteria</taxon>
        <taxon>Hyphomicrobiales</taxon>
        <taxon>Reyranellaceae</taxon>
        <taxon>Reyranella</taxon>
    </lineage>
</organism>
<keyword evidence="3" id="KW-1185">Reference proteome</keyword>
<accession>A0ABS6IC26</accession>
<comment type="caution">
    <text evidence="2">The sequence shown here is derived from an EMBL/GenBank/DDBJ whole genome shotgun (WGS) entry which is preliminary data.</text>
</comment>
<keyword evidence="1" id="KW-0732">Signal</keyword>
<feature type="chain" id="PRO_5045246434" description="Lectin" evidence="1">
    <location>
        <begin position="27"/>
        <end position="226"/>
    </location>
</feature>
<dbReference type="RefSeq" id="WP_216955730.1">
    <property type="nucleotide sequence ID" value="NZ_JAHOPB010000001.1"/>
</dbReference>
<evidence type="ECO:0000313" key="3">
    <source>
        <dbReference type="Proteomes" id="UP000727907"/>
    </source>
</evidence>
<dbReference type="Proteomes" id="UP000727907">
    <property type="component" value="Unassembled WGS sequence"/>
</dbReference>
<reference evidence="2 3" key="1">
    <citation type="submission" date="2021-06" db="EMBL/GenBank/DDBJ databases">
        <authorList>
            <person name="Lee D.H."/>
        </authorList>
    </citation>
    <scope>NUCLEOTIDE SEQUENCE [LARGE SCALE GENOMIC DNA]</scope>
    <source>
        <strain evidence="2 3">MMS21-HV4-11</strain>
    </source>
</reference>
<sequence>MTARSKFAALGVSTLLLVGSATSSQAQQTPPQFPNMTFFITSVGGPQGANFGGLEGADRHCQTLAAKAGAGGKTWRAYLSTQAVGGATAVNARDRIGKGPWVNATGVQIAASVEDLHSDNNKLTAATSVAETGRLIPSRLYTVNQHDILTGTQADGTAFPPDKDMTCGNWTKNGEGSAMVGHTDRMGLRDDAPSKSWNTSHPSRGCDLPALVATGGAGLLYCFAAN</sequence>
<name>A0ABS6IC26_9HYPH</name>
<feature type="signal peptide" evidence="1">
    <location>
        <begin position="1"/>
        <end position="26"/>
    </location>
</feature>
<evidence type="ECO:0000256" key="1">
    <source>
        <dbReference type="SAM" id="SignalP"/>
    </source>
</evidence>